<feature type="chain" id="PRO_5002218459" evidence="1">
    <location>
        <begin position="25"/>
        <end position="363"/>
    </location>
</feature>
<reference evidence="2 3" key="1">
    <citation type="submission" date="2015-01" db="EMBL/GenBank/DDBJ databases">
        <title>Draft Genome Sequence of the Biocontrol and Plant Growth-Promoting Rhizobacteria (PGPR) Pseudomonas fluorescens UM270.</title>
        <authorList>
            <person name="Hernandez-Salmeron J.E."/>
            <person name="Santoyo G."/>
            <person name="Moreno-Hagelsieb G."/>
            <person name="Hernandez-Leon R."/>
        </authorList>
    </citation>
    <scope>NUCLEOTIDE SEQUENCE [LARGE SCALE GENOMIC DNA]</scope>
    <source>
        <strain evidence="2 3">UM270</strain>
    </source>
</reference>
<name>A0A0D0PL99_PSEFL</name>
<evidence type="ECO:0000313" key="3">
    <source>
        <dbReference type="Proteomes" id="UP000032101"/>
    </source>
</evidence>
<comment type="caution">
    <text evidence="2">The sequence shown here is derived from an EMBL/GenBank/DDBJ whole genome shotgun (WGS) entry which is preliminary data.</text>
</comment>
<proteinExistence type="predicted"/>
<accession>A0A0D0PL99</accession>
<dbReference type="AlphaFoldDB" id="A0A0D0PL99"/>
<dbReference type="RefSeq" id="WP_042727947.1">
    <property type="nucleotide sequence ID" value="NZ_JXNZ01000005.1"/>
</dbReference>
<protein>
    <submittedName>
        <fullName evidence="2">Uncharacterized protein</fullName>
    </submittedName>
</protein>
<gene>
    <name evidence="2" type="ORF">RL74_00885</name>
</gene>
<sequence>MNKYKKVAAIAWGVWLGCVGQAGAFQLSPSGTEAEREMAKKYGVSYKASVPLMSFALHSFGDSAHEALTQKIYGCDGDWQYCNNPNLEDAGAYVIAGVRWNDDPVFMPSAEDAKTKGCDGRYSVGFISQTRCWVNLFEEAEDKSAVDPMAFMGTGNYIARSHFGDLQFLHAMASQEGDPAEKTKREIMMWAEFAWGVADGTYPINTYLKDIRIDGWDQHFNNGQTVQDLFAVGRPWLRTNVDKVALGSLLHLVEDSFAGGHVQRREEILGDKCMDGTQAVLARIEEFHSYARQNHTKHKDADASAVARLMLMKHEPDVVDAGKKLRGFAVDGKKWADVRPYLDECVFALAKQTSPASAGDQYK</sequence>
<feature type="signal peptide" evidence="1">
    <location>
        <begin position="1"/>
        <end position="24"/>
    </location>
</feature>
<dbReference type="PATRIC" id="fig|294.124.peg.180"/>
<keyword evidence="1" id="KW-0732">Signal</keyword>
<evidence type="ECO:0000313" key="2">
    <source>
        <dbReference type="EMBL" id="KIQ61282.1"/>
    </source>
</evidence>
<dbReference type="Proteomes" id="UP000032101">
    <property type="component" value="Unassembled WGS sequence"/>
</dbReference>
<dbReference type="EMBL" id="JXNZ01000005">
    <property type="protein sequence ID" value="KIQ61282.1"/>
    <property type="molecule type" value="Genomic_DNA"/>
</dbReference>
<dbReference type="OrthoDB" id="7605324at2"/>
<evidence type="ECO:0000256" key="1">
    <source>
        <dbReference type="SAM" id="SignalP"/>
    </source>
</evidence>
<dbReference type="PROSITE" id="PS51257">
    <property type="entry name" value="PROKAR_LIPOPROTEIN"/>
    <property type="match status" value="1"/>
</dbReference>
<organism evidence="2 3">
    <name type="scientific">Pseudomonas fluorescens</name>
    <dbReference type="NCBI Taxonomy" id="294"/>
    <lineage>
        <taxon>Bacteria</taxon>
        <taxon>Pseudomonadati</taxon>
        <taxon>Pseudomonadota</taxon>
        <taxon>Gammaproteobacteria</taxon>
        <taxon>Pseudomonadales</taxon>
        <taxon>Pseudomonadaceae</taxon>
        <taxon>Pseudomonas</taxon>
    </lineage>
</organism>